<gene>
    <name evidence="1" type="ORF">O3P69_005272</name>
</gene>
<dbReference type="EMBL" id="JARAKH010000016">
    <property type="protein sequence ID" value="KAK8396060.1"/>
    <property type="molecule type" value="Genomic_DNA"/>
</dbReference>
<name>A0AAW0UB59_SCYPA</name>
<reference evidence="1 2" key="1">
    <citation type="submission" date="2023-03" db="EMBL/GenBank/DDBJ databases">
        <title>High-quality genome of Scylla paramamosain provides insights in environmental adaptation.</title>
        <authorList>
            <person name="Zhang L."/>
        </authorList>
    </citation>
    <scope>NUCLEOTIDE SEQUENCE [LARGE SCALE GENOMIC DNA]</scope>
    <source>
        <strain evidence="1">LZ_2023a</strain>
        <tissue evidence="1">Muscle</tissue>
    </source>
</reference>
<proteinExistence type="predicted"/>
<evidence type="ECO:0000313" key="2">
    <source>
        <dbReference type="Proteomes" id="UP001487740"/>
    </source>
</evidence>
<evidence type="ECO:0000313" key="1">
    <source>
        <dbReference type="EMBL" id="KAK8396060.1"/>
    </source>
</evidence>
<dbReference type="AlphaFoldDB" id="A0AAW0UB59"/>
<accession>A0AAW0UB59</accession>
<protein>
    <submittedName>
        <fullName evidence="1">Uncharacterized protein</fullName>
    </submittedName>
</protein>
<sequence>MKSGAGSEEVYKPSLWYYDLLHFLYDQDSARSARSTRMMRTNEKKMRMVLNLKMYNNRMILAKLLILHRLCQSQILMNQVHHEPLHQNQ</sequence>
<keyword evidence="2" id="KW-1185">Reference proteome</keyword>
<organism evidence="1 2">
    <name type="scientific">Scylla paramamosain</name>
    <name type="common">Mud crab</name>
    <dbReference type="NCBI Taxonomy" id="85552"/>
    <lineage>
        <taxon>Eukaryota</taxon>
        <taxon>Metazoa</taxon>
        <taxon>Ecdysozoa</taxon>
        <taxon>Arthropoda</taxon>
        <taxon>Crustacea</taxon>
        <taxon>Multicrustacea</taxon>
        <taxon>Malacostraca</taxon>
        <taxon>Eumalacostraca</taxon>
        <taxon>Eucarida</taxon>
        <taxon>Decapoda</taxon>
        <taxon>Pleocyemata</taxon>
        <taxon>Brachyura</taxon>
        <taxon>Eubrachyura</taxon>
        <taxon>Portunoidea</taxon>
        <taxon>Portunidae</taxon>
        <taxon>Portuninae</taxon>
        <taxon>Scylla</taxon>
    </lineage>
</organism>
<dbReference type="Proteomes" id="UP001487740">
    <property type="component" value="Unassembled WGS sequence"/>
</dbReference>
<comment type="caution">
    <text evidence="1">The sequence shown here is derived from an EMBL/GenBank/DDBJ whole genome shotgun (WGS) entry which is preliminary data.</text>
</comment>